<gene>
    <name evidence="1" type="ORF">S01H1_73900</name>
</gene>
<dbReference type="EMBL" id="BARS01049403">
    <property type="protein sequence ID" value="GAG32565.1"/>
    <property type="molecule type" value="Genomic_DNA"/>
</dbReference>
<dbReference type="AlphaFoldDB" id="X0WPJ6"/>
<sequence>MWAEARMSQERKDQRERNQLISTLSRQARALTSEHKYKDALDIHKKIIQLDPNNRYAIERKELLEQFIILQKEKRLDVHQRTEEQKVLVDVRESQIPWYELQRYPRDWRELTMRRERFGA</sequence>
<name>X0WPJ6_9ZZZZ</name>
<reference evidence="1" key="1">
    <citation type="journal article" date="2014" name="Front. Microbiol.">
        <title>High frequency of phylogenetically diverse reductive dehalogenase-homologous genes in deep subseafloor sedimentary metagenomes.</title>
        <authorList>
            <person name="Kawai M."/>
            <person name="Futagami T."/>
            <person name="Toyoda A."/>
            <person name="Takaki Y."/>
            <person name="Nishi S."/>
            <person name="Hori S."/>
            <person name="Arai W."/>
            <person name="Tsubouchi T."/>
            <person name="Morono Y."/>
            <person name="Uchiyama I."/>
            <person name="Ito T."/>
            <person name="Fujiyama A."/>
            <person name="Inagaki F."/>
            <person name="Takami H."/>
        </authorList>
    </citation>
    <scope>NUCLEOTIDE SEQUENCE</scope>
    <source>
        <strain evidence="1">Expedition CK06-06</strain>
    </source>
</reference>
<comment type="caution">
    <text evidence="1">The sequence shown here is derived from an EMBL/GenBank/DDBJ whole genome shotgun (WGS) entry which is preliminary data.</text>
</comment>
<dbReference type="InterPro" id="IPR019734">
    <property type="entry name" value="TPR_rpt"/>
</dbReference>
<dbReference type="PROSITE" id="PS50005">
    <property type="entry name" value="TPR"/>
    <property type="match status" value="1"/>
</dbReference>
<accession>X0WPJ6</accession>
<evidence type="ECO:0000313" key="1">
    <source>
        <dbReference type="EMBL" id="GAG32565.1"/>
    </source>
</evidence>
<feature type="non-terminal residue" evidence="1">
    <location>
        <position position="120"/>
    </location>
</feature>
<dbReference type="Gene3D" id="1.25.40.10">
    <property type="entry name" value="Tetratricopeptide repeat domain"/>
    <property type="match status" value="1"/>
</dbReference>
<dbReference type="InterPro" id="IPR011990">
    <property type="entry name" value="TPR-like_helical_dom_sf"/>
</dbReference>
<proteinExistence type="predicted"/>
<dbReference type="SUPFAM" id="SSF48452">
    <property type="entry name" value="TPR-like"/>
    <property type="match status" value="1"/>
</dbReference>
<organism evidence="1">
    <name type="scientific">marine sediment metagenome</name>
    <dbReference type="NCBI Taxonomy" id="412755"/>
    <lineage>
        <taxon>unclassified sequences</taxon>
        <taxon>metagenomes</taxon>
        <taxon>ecological metagenomes</taxon>
    </lineage>
</organism>
<protein>
    <submittedName>
        <fullName evidence="1">Uncharacterized protein</fullName>
    </submittedName>
</protein>